<dbReference type="Gene3D" id="1.10.10.10">
    <property type="entry name" value="Winged helix-like DNA-binding domain superfamily/Winged helix DNA-binding domain"/>
    <property type="match status" value="1"/>
</dbReference>
<dbReference type="InterPro" id="IPR036388">
    <property type="entry name" value="WH-like_DNA-bd_sf"/>
</dbReference>
<evidence type="ECO:0000256" key="2">
    <source>
        <dbReference type="ARBA" id="ARBA00023125"/>
    </source>
</evidence>
<dbReference type="InterPro" id="IPR008920">
    <property type="entry name" value="TF_FadR/GntR_C"/>
</dbReference>
<gene>
    <name evidence="6" type="ORF">SAMN04490239_1005</name>
</gene>
<dbReference type="RefSeq" id="WP_072946526.1">
    <property type="nucleotide sequence ID" value="NZ_FNSV01000005.1"/>
</dbReference>
<feature type="domain" description="HTH gntR-type" evidence="5">
    <location>
        <begin position="21"/>
        <end position="91"/>
    </location>
</feature>
<dbReference type="SUPFAM" id="SSF46785">
    <property type="entry name" value="Winged helix' DNA-binding domain"/>
    <property type="match status" value="1"/>
</dbReference>
<reference evidence="7" key="1">
    <citation type="submission" date="2016-10" db="EMBL/GenBank/DDBJ databases">
        <authorList>
            <person name="Varghese N."/>
            <person name="Submissions S."/>
        </authorList>
    </citation>
    <scope>NUCLEOTIDE SEQUENCE [LARGE SCALE GENOMIC DNA]</scope>
    <source>
        <strain evidence="7">DSM 44498</strain>
    </source>
</reference>
<dbReference type="PROSITE" id="PS50949">
    <property type="entry name" value="HTH_GNTR"/>
    <property type="match status" value="1"/>
</dbReference>
<evidence type="ECO:0000256" key="1">
    <source>
        <dbReference type="ARBA" id="ARBA00023015"/>
    </source>
</evidence>
<feature type="region of interest" description="Disordered" evidence="4">
    <location>
        <begin position="1"/>
        <end position="23"/>
    </location>
</feature>
<dbReference type="InterPro" id="IPR011711">
    <property type="entry name" value="GntR_C"/>
</dbReference>
<dbReference type="CDD" id="cd07377">
    <property type="entry name" value="WHTH_GntR"/>
    <property type="match status" value="1"/>
</dbReference>
<keyword evidence="3" id="KW-0804">Transcription</keyword>
<accession>A0A1H4KZR5</accession>
<dbReference type="Pfam" id="PF07729">
    <property type="entry name" value="FCD"/>
    <property type="match status" value="1"/>
</dbReference>
<dbReference type="EMBL" id="FNSV01000005">
    <property type="protein sequence ID" value="SEB63981.1"/>
    <property type="molecule type" value="Genomic_DNA"/>
</dbReference>
<dbReference type="GO" id="GO:0003677">
    <property type="term" value="F:DNA binding"/>
    <property type="evidence" value="ECO:0007669"/>
    <property type="project" value="UniProtKB-KW"/>
</dbReference>
<dbReference type="PRINTS" id="PR00035">
    <property type="entry name" value="HTHGNTR"/>
</dbReference>
<dbReference type="AlphaFoldDB" id="A0A1H4KZR5"/>
<dbReference type="PANTHER" id="PTHR43537:SF5">
    <property type="entry name" value="UXU OPERON TRANSCRIPTIONAL REGULATOR"/>
    <property type="match status" value="1"/>
</dbReference>
<protein>
    <submittedName>
        <fullName evidence="6">DNA-binding transcriptional regulator, FadR family</fullName>
    </submittedName>
</protein>
<dbReference type="PANTHER" id="PTHR43537">
    <property type="entry name" value="TRANSCRIPTIONAL REGULATOR, GNTR FAMILY"/>
    <property type="match status" value="1"/>
</dbReference>
<proteinExistence type="predicted"/>
<dbReference type="SMART" id="SM00895">
    <property type="entry name" value="FCD"/>
    <property type="match status" value="1"/>
</dbReference>
<dbReference type="GO" id="GO:0003700">
    <property type="term" value="F:DNA-binding transcription factor activity"/>
    <property type="evidence" value="ECO:0007669"/>
    <property type="project" value="InterPro"/>
</dbReference>
<dbReference type="OrthoDB" id="3571145at2"/>
<keyword evidence="1" id="KW-0805">Transcription regulation</keyword>
<keyword evidence="7" id="KW-1185">Reference proteome</keyword>
<evidence type="ECO:0000259" key="5">
    <source>
        <dbReference type="PROSITE" id="PS50949"/>
    </source>
</evidence>
<dbReference type="Gene3D" id="1.20.120.530">
    <property type="entry name" value="GntR ligand-binding domain-like"/>
    <property type="match status" value="1"/>
</dbReference>
<sequence>MAARGSKANNAVDTFAPKPVKRPRKQVEDQIAKAILSGQFAHGEKLPPESQLANLFEVSRPTVHQALEGLAESGLIRRVPGISGGSFVNSVTHEGLFTLLSESLSTTLRLGTLTIAELTEVREILEIPAASRAATNRDDYHLEILNSVVDQQRKADTSDPAVPALDHQFHSTIAQASGNRLLGALVKSVHSTSQPVSFLQLSEKVGRETVKQHVAILRAIEAGDPEAASREMATHLEYIKENSTTGEAIS</sequence>
<dbReference type="SMART" id="SM00345">
    <property type="entry name" value="HTH_GNTR"/>
    <property type="match status" value="1"/>
</dbReference>
<dbReference type="InterPro" id="IPR036390">
    <property type="entry name" value="WH_DNA-bd_sf"/>
</dbReference>
<dbReference type="InterPro" id="IPR000524">
    <property type="entry name" value="Tscrpt_reg_HTH_GntR"/>
</dbReference>
<evidence type="ECO:0000313" key="6">
    <source>
        <dbReference type="EMBL" id="SEB63981.1"/>
    </source>
</evidence>
<evidence type="ECO:0000256" key="3">
    <source>
        <dbReference type="ARBA" id="ARBA00023163"/>
    </source>
</evidence>
<keyword evidence="2 6" id="KW-0238">DNA-binding</keyword>
<dbReference type="SUPFAM" id="SSF48008">
    <property type="entry name" value="GntR ligand-binding domain-like"/>
    <property type="match status" value="1"/>
</dbReference>
<dbReference type="Pfam" id="PF00392">
    <property type="entry name" value="GntR"/>
    <property type="match status" value="1"/>
</dbReference>
<dbReference type="Proteomes" id="UP000183561">
    <property type="component" value="Unassembled WGS sequence"/>
</dbReference>
<evidence type="ECO:0000313" key="7">
    <source>
        <dbReference type="Proteomes" id="UP000183561"/>
    </source>
</evidence>
<organism evidence="6 7">
    <name type="scientific">Rhodococcus koreensis</name>
    <dbReference type="NCBI Taxonomy" id="99653"/>
    <lineage>
        <taxon>Bacteria</taxon>
        <taxon>Bacillati</taxon>
        <taxon>Actinomycetota</taxon>
        <taxon>Actinomycetes</taxon>
        <taxon>Mycobacteriales</taxon>
        <taxon>Nocardiaceae</taxon>
        <taxon>Rhodococcus</taxon>
    </lineage>
</organism>
<name>A0A1H4KZR5_9NOCA</name>
<evidence type="ECO:0000256" key="4">
    <source>
        <dbReference type="SAM" id="MobiDB-lite"/>
    </source>
</evidence>